<evidence type="ECO:0000313" key="1">
    <source>
        <dbReference type="EMBL" id="CAE8611778.1"/>
    </source>
</evidence>
<keyword evidence="3" id="KW-1185">Reference proteome</keyword>
<sequence>MDSTMEVQHLFQSSSEKAAKPQDWRRYVLRAGLLAGAIVFALYEYSLRYPSHHQEELPVTEQRHEGLEFMDQVHQAKEEVASDFTLSDVKKEFLDKYAENARSLLCSGCILAADRIGDELGARNASGQPDPPALLAVTKEAIIEACDGLPSPLIVVEGGKKGSLHFEEPHDSAFEHLTGVELRRSEVARRSAHRLCRVLLADAKLAMLEVMMRHKVPHARRHSSGEALHDNWERWLCARRVRLCKRSEVVDDDEDDHEGEL</sequence>
<organism evidence="1 3">
    <name type="scientific">Polarella glacialis</name>
    <name type="common">Dinoflagellate</name>
    <dbReference type="NCBI Taxonomy" id="89957"/>
    <lineage>
        <taxon>Eukaryota</taxon>
        <taxon>Sar</taxon>
        <taxon>Alveolata</taxon>
        <taxon>Dinophyceae</taxon>
        <taxon>Suessiales</taxon>
        <taxon>Suessiaceae</taxon>
        <taxon>Polarella</taxon>
    </lineage>
</organism>
<proteinExistence type="predicted"/>
<dbReference type="EMBL" id="CAJNNW010031234">
    <property type="protein sequence ID" value="CAE8706542.1"/>
    <property type="molecule type" value="Genomic_DNA"/>
</dbReference>
<gene>
    <name evidence="1" type="ORF">PGLA1383_LOCUS29579</name>
    <name evidence="2" type="ORF">PGLA2088_LOCUS34241</name>
</gene>
<name>A0A813FC23_POLGL</name>
<reference evidence="1" key="1">
    <citation type="submission" date="2021-02" db="EMBL/GenBank/DDBJ databases">
        <authorList>
            <person name="Dougan E. K."/>
            <person name="Rhodes N."/>
            <person name="Thang M."/>
            <person name="Chan C."/>
        </authorList>
    </citation>
    <scope>NUCLEOTIDE SEQUENCE</scope>
</reference>
<dbReference type="Proteomes" id="UP000626109">
    <property type="component" value="Unassembled WGS sequence"/>
</dbReference>
<comment type="caution">
    <text evidence="1">The sequence shown here is derived from an EMBL/GenBank/DDBJ whole genome shotgun (WGS) entry which is preliminary data.</text>
</comment>
<accession>A0A813FC23</accession>
<dbReference type="Proteomes" id="UP000654075">
    <property type="component" value="Unassembled WGS sequence"/>
</dbReference>
<dbReference type="AlphaFoldDB" id="A0A813FC23"/>
<dbReference type="OrthoDB" id="411587at2759"/>
<dbReference type="EMBL" id="CAJNNV010025047">
    <property type="protein sequence ID" value="CAE8611778.1"/>
    <property type="molecule type" value="Genomic_DNA"/>
</dbReference>
<evidence type="ECO:0000313" key="2">
    <source>
        <dbReference type="EMBL" id="CAE8706542.1"/>
    </source>
</evidence>
<protein>
    <submittedName>
        <fullName evidence="1">Uncharacterized protein</fullName>
    </submittedName>
</protein>
<evidence type="ECO:0000313" key="3">
    <source>
        <dbReference type="Proteomes" id="UP000654075"/>
    </source>
</evidence>